<feature type="transmembrane region" description="Helical" evidence="8">
    <location>
        <begin position="159"/>
        <end position="183"/>
    </location>
</feature>
<dbReference type="InterPro" id="IPR036259">
    <property type="entry name" value="MFS_trans_sf"/>
</dbReference>
<dbReference type="InterPro" id="IPR011701">
    <property type="entry name" value="MFS"/>
</dbReference>
<dbReference type="RefSeq" id="WP_208835968.1">
    <property type="nucleotide sequence ID" value="NZ_BMVX01000001.1"/>
</dbReference>
<evidence type="ECO:0000259" key="9">
    <source>
        <dbReference type="PROSITE" id="PS50850"/>
    </source>
</evidence>
<keyword evidence="4 8" id="KW-0812">Transmembrane</keyword>
<dbReference type="PROSITE" id="PS50850">
    <property type="entry name" value="MFS"/>
    <property type="match status" value="1"/>
</dbReference>
<feature type="transmembrane region" description="Helical" evidence="8">
    <location>
        <begin position="361"/>
        <end position="387"/>
    </location>
</feature>
<dbReference type="AlphaFoldDB" id="A0A918UYQ3"/>
<dbReference type="Pfam" id="PF07690">
    <property type="entry name" value="MFS_1"/>
    <property type="match status" value="1"/>
</dbReference>
<evidence type="ECO:0000256" key="3">
    <source>
        <dbReference type="ARBA" id="ARBA00022475"/>
    </source>
</evidence>
<dbReference type="GO" id="GO:0022857">
    <property type="term" value="F:transmembrane transporter activity"/>
    <property type="evidence" value="ECO:0007669"/>
    <property type="project" value="InterPro"/>
</dbReference>
<dbReference type="CDD" id="cd17321">
    <property type="entry name" value="MFS_MMR_MDR_like"/>
    <property type="match status" value="1"/>
</dbReference>
<dbReference type="Gene3D" id="1.20.1250.20">
    <property type="entry name" value="MFS general substrate transporter like domains"/>
    <property type="match status" value="1"/>
</dbReference>
<dbReference type="InterPro" id="IPR020846">
    <property type="entry name" value="MFS_dom"/>
</dbReference>
<feature type="transmembrane region" description="Helical" evidence="8">
    <location>
        <begin position="7"/>
        <end position="33"/>
    </location>
</feature>
<protein>
    <submittedName>
        <fullName evidence="10">MFS transporter</fullName>
    </submittedName>
</protein>
<keyword evidence="7" id="KW-0046">Antibiotic resistance</keyword>
<evidence type="ECO:0000256" key="8">
    <source>
        <dbReference type="SAM" id="Phobius"/>
    </source>
</evidence>
<dbReference type="GO" id="GO:0046677">
    <property type="term" value="P:response to antibiotic"/>
    <property type="evidence" value="ECO:0007669"/>
    <property type="project" value="UniProtKB-KW"/>
</dbReference>
<feature type="transmembrane region" description="Helical" evidence="8">
    <location>
        <begin position="133"/>
        <end position="153"/>
    </location>
</feature>
<feature type="domain" description="Major facilitator superfamily (MFS) profile" evidence="9">
    <location>
        <begin position="9"/>
        <end position="499"/>
    </location>
</feature>
<evidence type="ECO:0000313" key="10">
    <source>
        <dbReference type="EMBL" id="GGZ45226.1"/>
    </source>
</evidence>
<dbReference type="PANTHER" id="PTHR42718:SF47">
    <property type="entry name" value="METHYL VIOLOGEN RESISTANCE PROTEIN SMVA"/>
    <property type="match status" value="1"/>
</dbReference>
<sequence>MSSPRRWWLLATVSLGLVMIVVDNTILYTALPVLTGDLGADPSEMLWIINAYPLVMAGLLLGAGTLGDKIGYRRMFLWGLVVFGLASLAAAFSSSPTALIAARALLGVGAATLMPATLSLIRVAFEDARERSIAIGIWATTSVLGMALGPILGGVLLEHFWWGSVFLINVPVVVVALVAGGILAPKTSARRDTPWDLVASLMAMTGLVGLVYALKESVRPGGNLLHIAVAAALALVVTLLFVRRQRDQEHPLLDLALLRAPRLQVGFVAAALALFATTGAQLVLSQRLQLVDGQTPLGTGLVVAALAVGCLPTGLMGGALAHRHGIRRMIMSGLIVSAAGTLLVLATSPGVLPLLPATAGHAWVVPGLLVLGAGMGLTMTAASATIMSSAPAHRAGMAASINEVAYKMGTLFGMAVFGSVLGSLYTATIDLPPAAPPGAASSMDQARALAQALPAAPARALLDAATTAFDRGYLWTLVIGTALLACGALFTALRLDKTAPARETSPQSAAAPSEAGR</sequence>
<feature type="transmembrane region" description="Helical" evidence="8">
    <location>
        <begin position="296"/>
        <end position="321"/>
    </location>
</feature>
<evidence type="ECO:0000256" key="2">
    <source>
        <dbReference type="ARBA" id="ARBA00022448"/>
    </source>
</evidence>
<feature type="transmembrane region" description="Helical" evidence="8">
    <location>
        <begin position="408"/>
        <end position="427"/>
    </location>
</feature>
<organism evidence="10 11">
    <name type="scientific">Streptomyces subrutilus</name>
    <dbReference type="NCBI Taxonomy" id="36818"/>
    <lineage>
        <taxon>Bacteria</taxon>
        <taxon>Bacillati</taxon>
        <taxon>Actinomycetota</taxon>
        <taxon>Actinomycetes</taxon>
        <taxon>Kitasatosporales</taxon>
        <taxon>Streptomycetaceae</taxon>
        <taxon>Streptomyces</taxon>
    </lineage>
</organism>
<feature type="transmembrane region" description="Helical" evidence="8">
    <location>
        <begin position="45"/>
        <end position="63"/>
    </location>
</feature>
<reference evidence="10" key="1">
    <citation type="journal article" date="2014" name="Int. J. Syst. Evol. Microbiol.">
        <title>Complete genome sequence of Corynebacterium casei LMG S-19264T (=DSM 44701T), isolated from a smear-ripened cheese.</title>
        <authorList>
            <consortium name="US DOE Joint Genome Institute (JGI-PGF)"/>
            <person name="Walter F."/>
            <person name="Albersmeier A."/>
            <person name="Kalinowski J."/>
            <person name="Ruckert C."/>
        </authorList>
    </citation>
    <scope>NUCLEOTIDE SEQUENCE</scope>
    <source>
        <strain evidence="10">JCM 4834</strain>
    </source>
</reference>
<keyword evidence="2" id="KW-0813">Transport</keyword>
<feature type="transmembrane region" description="Helical" evidence="8">
    <location>
        <begin position="333"/>
        <end position="355"/>
    </location>
</feature>
<comment type="caution">
    <text evidence="10">The sequence shown here is derived from an EMBL/GenBank/DDBJ whole genome shotgun (WGS) entry which is preliminary data.</text>
</comment>
<feature type="transmembrane region" description="Helical" evidence="8">
    <location>
        <begin position="100"/>
        <end position="121"/>
    </location>
</feature>
<feature type="transmembrane region" description="Helical" evidence="8">
    <location>
        <begin position="195"/>
        <end position="212"/>
    </location>
</feature>
<dbReference type="GO" id="GO:0005886">
    <property type="term" value="C:plasma membrane"/>
    <property type="evidence" value="ECO:0007669"/>
    <property type="project" value="UniProtKB-SubCell"/>
</dbReference>
<name>A0A918UYQ3_9ACTN</name>
<gene>
    <name evidence="10" type="ORF">GCM10010371_00230</name>
</gene>
<evidence type="ECO:0000256" key="4">
    <source>
        <dbReference type="ARBA" id="ARBA00022692"/>
    </source>
</evidence>
<keyword evidence="5 8" id="KW-1133">Transmembrane helix</keyword>
<keyword evidence="3" id="KW-1003">Cell membrane</keyword>
<keyword evidence="6 8" id="KW-0472">Membrane</keyword>
<evidence type="ECO:0000256" key="7">
    <source>
        <dbReference type="ARBA" id="ARBA00023251"/>
    </source>
</evidence>
<dbReference type="SUPFAM" id="SSF103473">
    <property type="entry name" value="MFS general substrate transporter"/>
    <property type="match status" value="1"/>
</dbReference>
<feature type="transmembrane region" description="Helical" evidence="8">
    <location>
        <begin position="75"/>
        <end position="94"/>
    </location>
</feature>
<dbReference type="EMBL" id="BMVX01000001">
    <property type="protein sequence ID" value="GGZ45226.1"/>
    <property type="molecule type" value="Genomic_DNA"/>
</dbReference>
<evidence type="ECO:0000256" key="6">
    <source>
        <dbReference type="ARBA" id="ARBA00023136"/>
    </source>
</evidence>
<evidence type="ECO:0000313" key="11">
    <source>
        <dbReference type="Proteomes" id="UP000634660"/>
    </source>
</evidence>
<accession>A0A918UYQ3</accession>
<dbReference type="PANTHER" id="PTHR42718">
    <property type="entry name" value="MAJOR FACILITATOR SUPERFAMILY MULTIDRUG TRANSPORTER MFSC"/>
    <property type="match status" value="1"/>
</dbReference>
<feature type="transmembrane region" description="Helical" evidence="8">
    <location>
        <begin position="472"/>
        <end position="493"/>
    </location>
</feature>
<evidence type="ECO:0000256" key="1">
    <source>
        <dbReference type="ARBA" id="ARBA00004651"/>
    </source>
</evidence>
<feature type="transmembrane region" description="Helical" evidence="8">
    <location>
        <begin position="224"/>
        <end position="242"/>
    </location>
</feature>
<reference evidence="10" key="2">
    <citation type="submission" date="2020-09" db="EMBL/GenBank/DDBJ databases">
        <authorList>
            <person name="Sun Q."/>
            <person name="Ohkuma M."/>
        </authorList>
    </citation>
    <scope>NUCLEOTIDE SEQUENCE</scope>
    <source>
        <strain evidence="10">JCM 4834</strain>
    </source>
</reference>
<feature type="transmembrane region" description="Helical" evidence="8">
    <location>
        <begin position="263"/>
        <end position="284"/>
    </location>
</feature>
<comment type="subcellular location">
    <subcellularLocation>
        <location evidence="1">Cell membrane</location>
        <topology evidence="1">Multi-pass membrane protein</topology>
    </subcellularLocation>
</comment>
<dbReference type="Gene3D" id="1.20.1720.10">
    <property type="entry name" value="Multidrug resistance protein D"/>
    <property type="match status" value="1"/>
</dbReference>
<dbReference type="Proteomes" id="UP000634660">
    <property type="component" value="Unassembled WGS sequence"/>
</dbReference>
<evidence type="ECO:0000256" key="5">
    <source>
        <dbReference type="ARBA" id="ARBA00022989"/>
    </source>
</evidence>
<proteinExistence type="predicted"/>